<dbReference type="RefSeq" id="WP_281281738.1">
    <property type="nucleotide sequence ID" value="NZ_JACHGA010000004.1"/>
</dbReference>
<protein>
    <submittedName>
        <fullName evidence="1">Uncharacterized protein</fullName>
    </submittedName>
</protein>
<dbReference type="EMBL" id="JACHGA010000004">
    <property type="protein sequence ID" value="MBB5275898.1"/>
    <property type="molecule type" value="Genomic_DNA"/>
</dbReference>
<reference evidence="1 2" key="1">
    <citation type="submission" date="2020-08" db="EMBL/GenBank/DDBJ databases">
        <title>Genomic Encyclopedia of Type Strains, Phase IV (KMG-IV): sequencing the most valuable type-strain genomes for metagenomic binning, comparative biology and taxonomic classification.</title>
        <authorList>
            <person name="Goeker M."/>
        </authorList>
    </citation>
    <scope>NUCLEOTIDE SEQUENCE [LARGE SCALE GENOMIC DNA]</scope>
    <source>
        <strain evidence="1 2">DSM 26376</strain>
    </source>
</reference>
<name>A0A7W8HPW4_9HYPH</name>
<dbReference type="AlphaFoldDB" id="A0A7W8HPW4"/>
<dbReference type="Proteomes" id="UP000550895">
    <property type="component" value="Unassembled WGS sequence"/>
</dbReference>
<keyword evidence="2" id="KW-1185">Reference proteome</keyword>
<sequence length="42" mass="4578">MSTPFRFLALAVLILVLAGAFFAIGNGDNEDNKDYPPHSVQQ</sequence>
<proteinExistence type="predicted"/>
<evidence type="ECO:0000313" key="1">
    <source>
        <dbReference type="EMBL" id="MBB5275898.1"/>
    </source>
</evidence>
<comment type="caution">
    <text evidence="1">The sequence shown here is derived from an EMBL/GenBank/DDBJ whole genome shotgun (WGS) entry which is preliminary data.</text>
</comment>
<evidence type="ECO:0000313" key="2">
    <source>
        <dbReference type="Proteomes" id="UP000550895"/>
    </source>
</evidence>
<organism evidence="1 2">
    <name type="scientific">Rhizobium rosettiformans</name>
    <dbReference type="NCBI Taxonomy" id="1368430"/>
    <lineage>
        <taxon>Bacteria</taxon>
        <taxon>Pseudomonadati</taxon>
        <taxon>Pseudomonadota</taxon>
        <taxon>Alphaproteobacteria</taxon>
        <taxon>Hyphomicrobiales</taxon>
        <taxon>Rhizobiaceae</taxon>
        <taxon>Rhizobium/Agrobacterium group</taxon>
        <taxon>Rhizobium</taxon>
    </lineage>
</organism>
<gene>
    <name evidence="1" type="ORF">HNR26_001950</name>
</gene>
<accession>A0A7W8HPW4</accession>